<dbReference type="AlphaFoldDB" id="A0A915I469"/>
<dbReference type="WBParaSite" id="nRc.2.0.1.t08923-RA">
    <property type="protein sequence ID" value="nRc.2.0.1.t08923-RA"/>
    <property type="gene ID" value="nRc.2.0.1.g08923"/>
</dbReference>
<organism evidence="1 2">
    <name type="scientific">Romanomermis culicivorax</name>
    <name type="common">Nematode worm</name>
    <dbReference type="NCBI Taxonomy" id="13658"/>
    <lineage>
        <taxon>Eukaryota</taxon>
        <taxon>Metazoa</taxon>
        <taxon>Ecdysozoa</taxon>
        <taxon>Nematoda</taxon>
        <taxon>Enoplea</taxon>
        <taxon>Dorylaimia</taxon>
        <taxon>Mermithida</taxon>
        <taxon>Mermithoidea</taxon>
        <taxon>Mermithidae</taxon>
        <taxon>Romanomermis</taxon>
    </lineage>
</organism>
<protein>
    <submittedName>
        <fullName evidence="2">Uncharacterized protein</fullName>
    </submittedName>
</protein>
<accession>A0A915I469</accession>
<name>A0A915I469_ROMCU</name>
<proteinExistence type="predicted"/>
<dbReference type="Proteomes" id="UP000887565">
    <property type="component" value="Unplaced"/>
</dbReference>
<evidence type="ECO:0000313" key="1">
    <source>
        <dbReference type="Proteomes" id="UP000887565"/>
    </source>
</evidence>
<reference evidence="2" key="1">
    <citation type="submission" date="2022-11" db="UniProtKB">
        <authorList>
            <consortium name="WormBaseParasite"/>
        </authorList>
    </citation>
    <scope>IDENTIFICATION</scope>
</reference>
<evidence type="ECO:0000313" key="2">
    <source>
        <dbReference type="WBParaSite" id="nRc.2.0.1.t08923-RA"/>
    </source>
</evidence>
<sequence length="299" mass="33477">MDIMRAGPATTAPLLAPALDPRIYLATMAILPGHPIIATVTAARYNPQWQALAAALTMYHFPSPPPSMLFPEHHWMDYQDALKEEIQPILLPQLTPALAVPQAPSTSPPALDCHGQPIQNLDIMSTLRNANNTIWKKPNTTSLTKRVRPMNRILDKRRCPVFRILNTARGPVNEQPIALNNTPNRKLEKRPVNLVLRLVGHHSRKSRLQRQKRWPNKGCLPANRIAIVPIMSLIPVMTTTEKKPNNCHEKTLQAVTAINKNAMTMHHCTALKGNKHVRCILPVSMNRRTSTVSAAHHQN</sequence>
<keyword evidence="1" id="KW-1185">Reference proteome</keyword>